<evidence type="ECO:0000256" key="1">
    <source>
        <dbReference type="SAM" id="Phobius"/>
    </source>
</evidence>
<reference evidence="2 3" key="1">
    <citation type="submission" date="2019-05" db="EMBL/GenBank/DDBJ databases">
        <title>Streptomyces sp. NEAU-C151, a novel actinomycete isolated from soil.</title>
        <authorList>
            <person name="Han L."/>
            <person name="Jiang H."/>
        </authorList>
    </citation>
    <scope>NUCLEOTIDE SEQUENCE [LARGE SCALE GENOMIC DNA]</scope>
    <source>
        <strain evidence="2 3">NEAU-C151</strain>
    </source>
</reference>
<organism evidence="2 3">
    <name type="scientific">Streptomyces montanus</name>
    <dbReference type="NCBI Taxonomy" id="2580423"/>
    <lineage>
        <taxon>Bacteria</taxon>
        <taxon>Bacillati</taxon>
        <taxon>Actinomycetota</taxon>
        <taxon>Actinomycetes</taxon>
        <taxon>Kitasatosporales</taxon>
        <taxon>Streptomycetaceae</taxon>
        <taxon>Streptomyces</taxon>
    </lineage>
</organism>
<keyword evidence="1" id="KW-1133">Transmembrane helix</keyword>
<dbReference type="Proteomes" id="UP000305906">
    <property type="component" value="Unassembled WGS sequence"/>
</dbReference>
<keyword evidence="1" id="KW-0472">Membrane</keyword>
<dbReference type="EMBL" id="VBZC01000014">
    <property type="protein sequence ID" value="TLS45350.1"/>
    <property type="molecule type" value="Genomic_DNA"/>
</dbReference>
<name>A0A5R9FTY3_9ACTN</name>
<accession>A0A5R9FTY3</accession>
<keyword evidence="3" id="KW-1185">Reference proteome</keyword>
<evidence type="ECO:0000313" key="2">
    <source>
        <dbReference type="EMBL" id="TLS45350.1"/>
    </source>
</evidence>
<keyword evidence="1" id="KW-0812">Transmembrane</keyword>
<dbReference type="AlphaFoldDB" id="A0A5R9FTY3"/>
<dbReference type="InterPro" id="IPR039708">
    <property type="entry name" value="MT1774/Rv1733c-like"/>
</dbReference>
<dbReference type="PANTHER" id="PTHR42305:SF1">
    <property type="entry name" value="MEMBRANE PROTEIN RV1733C-RELATED"/>
    <property type="match status" value="1"/>
</dbReference>
<feature type="transmembrane region" description="Helical" evidence="1">
    <location>
        <begin position="34"/>
        <end position="56"/>
    </location>
</feature>
<protein>
    <submittedName>
        <fullName evidence="2">Uncharacterized protein</fullName>
    </submittedName>
</protein>
<sequence length="200" mass="22029">MRRCGPVRKDTRTKQRLWRWRSNPLRRHDDIVEAWIVLAMGTVIALGGVLAGLAAAHATYDFLAQQRAGRHDVQAVLLERTPEVVVTEAGAGNARFRAKVRWTAADGTTRTGTAMVDAGRKAGAMVQVWTDNQGNLTTEPTTVAEASVFAGYAGTAAALAVGGVTYAAGRVTRWRLDQRRYDQWAREWRLVGPQWARKTS</sequence>
<gene>
    <name evidence="2" type="ORF">FE633_14815</name>
</gene>
<comment type="caution">
    <text evidence="2">The sequence shown here is derived from an EMBL/GenBank/DDBJ whole genome shotgun (WGS) entry which is preliminary data.</text>
</comment>
<evidence type="ECO:0000313" key="3">
    <source>
        <dbReference type="Proteomes" id="UP000305906"/>
    </source>
</evidence>
<feature type="transmembrane region" description="Helical" evidence="1">
    <location>
        <begin position="149"/>
        <end position="169"/>
    </location>
</feature>
<proteinExistence type="predicted"/>
<dbReference type="PANTHER" id="PTHR42305">
    <property type="entry name" value="MEMBRANE PROTEIN RV1733C-RELATED"/>
    <property type="match status" value="1"/>
</dbReference>